<accession>A0ABW0TCH3</accession>
<evidence type="ECO:0000313" key="3">
    <source>
        <dbReference type="Proteomes" id="UP001596107"/>
    </source>
</evidence>
<dbReference type="RefSeq" id="WP_223021983.1">
    <property type="nucleotide sequence ID" value="NZ_CP078143.1"/>
</dbReference>
<organism evidence="2 3">
    <name type="scientific">Nitratireductor kimnyeongensis</name>
    <dbReference type="NCBI Taxonomy" id="430679"/>
    <lineage>
        <taxon>Bacteria</taxon>
        <taxon>Pseudomonadati</taxon>
        <taxon>Pseudomonadota</taxon>
        <taxon>Alphaproteobacteria</taxon>
        <taxon>Hyphomicrobiales</taxon>
        <taxon>Phyllobacteriaceae</taxon>
        <taxon>Nitratireductor</taxon>
    </lineage>
</organism>
<proteinExistence type="predicted"/>
<gene>
    <name evidence="2" type="ORF">ACFPOD_15750</name>
</gene>
<sequence length="263" mass="28092">MHQQLATTADRLVTPFGAPIWKAALFGALIGTAVVLGMEMRDLTDRHGGLHASMRKVITQAVQLSPETENAAAGHPLWQKPIRKSVQRARPADAKPALSLTLNGSGELALDGYILPGSANRLRDMLETSTSPIIRVSLNSPGGSLNDAMAMASLIRQRRLSTIVEADAVCGSSCPLVLAGGIERQVERGATVAVHQFYSPGSLSDPRQALSDAQLVTARIARHLDKMGVDPALWLHALDTPPRALYRLSEGELGAYRLATVVN</sequence>
<keyword evidence="3" id="KW-1185">Reference proteome</keyword>
<keyword evidence="1" id="KW-0472">Membrane</keyword>
<name>A0ABW0TCH3_9HYPH</name>
<dbReference type="Proteomes" id="UP001596107">
    <property type="component" value="Unassembled WGS sequence"/>
</dbReference>
<protein>
    <submittedName>
        <fullName evidence="2">Uncharacterized protein</fullName>
    </submittedName>
</protein>
<comment type="caution">
    <text evidence="2">The sequence shown here is derived from an EMBL/GenBank/DDBJ whole genome shotgun (WGS) entry which is preliminary data.</text>
</comment>
<reference evidence="3" key="1">
    <citation type="journal article" date="2019" name="Int. J. Syst. Evol. Microbiol.">
        <title>The Global Catalogue of Microorganisms (GCM) 10K type strain sequencing project: providing services to taxonomists for standard genome sequencing and annotation.</title>
        <authorList>
            <consortium name="The Broad Institute Genomics Platform"/>
            <consortium name="The Broad Institute Genome Sequencing Center for Infectious Disease"/>
            <person name="Wu L."/>
            <person name="Ma J."/>
        </authorList>
    </citation>
    <scope>NUCLEOTIDE SEQUENCE [LARGE SCALE GENOMIC DNA]</scope>
    <source>
        <strain evidence="3">JCM 3366</strain>
    </source>
</reference>
<feature type="transmembrane region" description="Helical" evidence="1">
    <location>
        <begin position="20"/>
        <end position="38"/>
    </location>
</feature>
<dbReference type="Gene3D" id="3.90.226.10">
    <property type="entry name" value="2-enoyl-CoA Hydratase, Chain A, domain 1"/>
    <property type="match status" value="1"/>
</dbReference>
<evidence type="ECO:0000256" key="1">
    <source>
        <dbReference type="SAM" id="Phobius"/>
    </source>
</evidence>
<dbReference type="SUPFAM" id="SSF52096">
    <property type="entry name" value="ClpP/crotonase"/>
    <property type="match status" value="1"/>
</dbReference>
<evidence type="ECO:0000313" key="2">
    <source>
        <dbReference type="EMBL" id="MFC5586569.1"/>
    </source>
</evidence>
<dbReference type="EMBL" id="JBHSNB010000003">
    <property type="protein sequence ID" value="MFC5586569.1"/>
    <property type="molecule type" value="Genomic_DNA"/>
</dbReference>
<keyword evidence="1" id="KW-1133">Transmembrane helix</keyword>
<keyword evidence="1" id="KW-0812">Transmembrane</keyword>
<dbReference type="InterPro" id="IPR029045">
    <property type="entry name" value="ClpP/crotonase-like_dom_sf"/>
</dbReference>